<dbReference type="Pfam" id="PF01596">
    <property type="entry name" value="Methyltransf_3"/>
    <property type="match status" value="1"/>
</dbReference>
<dbReference type="Proteomes" id="UP001240171">
    <property type="component" value="Unassembled WGS sequence"/>
</dbReference>
<dbReference type="InterPro" id="IPR050362">
    <property type="entry name" value="Cation-dep_OMT"/>
</dbReference>
<evidence type="ECO:0000313" key="5">
    <source>
        <dbReference type="Proteomes" id="UP001240171"/>
    </source>
</evidence>
<dbReference type="RefSeq" id="WP_305025005.1">
    <property type="nucleotide sequence ID" value="NZ_JAUQTB010000009.1"/>
</dbReference>
<dbReference type="EMBL" id="JAUQTB010000009">
    <property type="protein sequence ID" value="MDO7907792.1"/>
    <property type="molecule type" value="Genomic_DNA"/>
</dbReference>
<dbReference type="PANTHER" id="PTHR10509">
    <property type="entry name" value="O-METHYLTRANSFERASE-RELATED"/>
    <property type="match status" value="1"/>
</dbReference>
<organism evidence="4 5">
    <name type="scientific">Paenibacillus lacisoli</name>
    <dbReference type="NCBI Taxonomy" id="3064525"/>
    <lineage>
        <taxon>Bacteria</taxon>
        <taxon>Bacillati</taxon>
        <taxon>Bacillota</taxon>
        <taxon>Bacilli</taxon>
        <taxon>Bacillales</taxon>
        <taxon>Paenibacillaceae</taxon>
        <taxon>Paenibacillus</taxon>
    </lineage>
</organism>
<gene>
    <name evidence="4" type="ORF">Q5741_15375</name>
</gene>
<dbReference type="EC" id="2.1.1.-" evidence="4"/>
<keyword evidence="2 4" id="KW-0808">Transferase</keyword>
<keyword evidence="1 4" id="KW-0489">Methyltransferase</keyword>
<dbReference type="GO" id="GO:0008168">
    <property type="term" value="F:methyltransferase activity"/>
    <property type="evidence" value="ECO:0007669"/>
    <property type="project" value="UniProtKB-KW"/>
</dbReference>
<evidence type="ECO:0000313" key="4">
    <source>
        <dbReference type="EMBL" id="MDO7907792.1"/>
    </source>
</evidence>
<dbReference type="GO" id="GO:0032259">
    <property type="term" value="P:methylation"/>
    <property type="evidence" value="ECO:0007669"/>
    <property type="project" value="UniProtKB-KW"/>
</dbReference>
<keyword evidence="5" id="KW-1185">Reference proteome</keyword>
<name>A0ABT9CEW4_9BACL</name>
<dbReference type="InterPro" id="IPR029063">
    <property type="entry name" value="SAM-dependent_MTases_sf"/>
</dbReference>
<keyword evidence="3" id="KW-0949">S-adenosyl-L-methionine</keyword>
<dbReference type="PROSITE" id="PS51682">
    <property type="entry name" value="SAM_OMT_I"/>
    <property type="match status" value="1"/>
</dbReference>
<dbReference type="InterPro" id="IPR002935">
    <property type="entry name" value="SAM_O-MeTrfase"/>
</dbReference>
<proteinExistence type="predicted"/>
<comment type="caution">
    <text evidence="4">The sequence shown here is derived from an EMBL/GenBank/DDBJ whole genome shotgun (WGS) entry which is preliminary data.</text>
</comment>
<evidence type="ECO:0000256" key="1">
    <source>
        <dbReference type="ARBA" id="ARBA00022603"/>
    </source>
</evidence>
<evidence type="ECO:0000256" key="3">
    <source>
        <dbReference type="ARBA" id="ARBA00022691"/>
    </source>
</evidence>
<reference evidence="4 5" key="1">
    <citation type="submission" date="2023-07" db="EMBL/GenBank/DDBJ databases">
        <title>Paenibacillus sp. JX-17 nov. isolated from soil.</title>
        <authorList>
            <person name="Wan Y."/>
            <person name="Liu B."/>
        </authorList>
    </citation>
    <scope>NUCLEOTIDE SEQUENCE [LARGE SCALE GENOMIC DNA]</scope>
    <source>
        <strain evidence="4 5">JX-17</strain>
    </source>
</reference>
<sequence>MDSPSSTAHEPNVWSRVDDYINERLIPQDSVLREILYNNRRANLPDYDVTPAQGKLLNLMVRMQGARRILEIGTLGAYSTVWMARALPEEGRIITLELDPRHAAVAKANLALAGVDHRVEVREGDAPLQLANMVNEGEAPFDMIFIDADKPNNPVYLQYALQLSRPGTLIIGDNVIRDGQIIHEHHPDPRVQGVQQFFDMLAQSNRITATAIQTVGSKGYDGFMIGIVNS</sequence>
<dbReference type="PANTHER" id="PTHR10509:SF14">
    <property type="entry name" value="CAFFEOYL-COA O-METHYLTRANSFERASE 3-RELATED"/>
    <property type="match status" value="1"/>
</dbReference>
<dbReference type="SUPFAM" id="SSF53335">
    <property type="entry name" value="S-adenosyl-L-methionine-dependent methyltransferases"/>
    <property type="match status" value="1"/>
</dbReference>
<accession>A0ABT9CEW4</accession>
<protein>
    <submittedName>
        <fullName evidence="4">O-methyltransferase</fullName>
        <ecNumber evidence="4">2.1.1.-</ecNumber>
    </submittedName>
</protein>
<evidence type="ECO:0000256" key="2">
    <source>
        <dbReference type="ARBA" id="ARBA00022679"/>
    </source>
</evidence>
<dbReference type="Gene3D" id="3.40.50.150">
    <property type="entry name" value="Vaccinia Virus protein VP39"/>
    <property type="match status" value="1"/>
</dbReference>